<protein>
    <submittedName>
        <fullName evidence="6">Thermonuclease family protein</fullName>
    </submittedName>
</protein>
<dbReference type="Proteomes" id="UP001387293">
    <property type="component" value="Unassembled WGS sequence"/>
</dbReference>
<comment type="caution">
    <text evidence="6">The sequence shown here is derived from an EMBL/GenBank/DDBJ whole genome shotgun (WGS) entry which is preliminary data.</text>
</comment>
<dbReference type="InterPro" id="IPR016071">
    <property type="entry name" value="Staphylococal_nuclease_OB-fold"/>
</dbReference>
<keyword evidence="2" id="KW-0255">Endonuclease</keyword>
<feature type="chain" id="PRO_5046355738" evidence="4">
    <location>
        <begin position="26"/>
        <end position="233"/>
    </location>
</feature>
<keyword evidence="4" id="KW-0732">Signal</keyword>
<dbReference type="Pfam" id="PF00565">
    <property type="entry name" value="SNase"/>
    <property type="match status" value="1"/>
</dbReference>
<feature type="signal peptide" evidence="4">
    <location>
        <begin position="1"/>
        <end position="25"/>
    </location>
</feature>
<dbReference type="Gene3D" id="2.40.50.90">
    <property type="match status" value="1"/>
</dbReference>
<evidence type="ECO:0000256" key="2">
    <source>
        <dbReference type="ARBA" id="ARBA00022759"/>
    </source>
</evidence>
<dbReference type="PROSITE" id="PS51257">
    <property type="entry name" value="PROKAR_LIPOPROTEIN"/>
    <property type="match status" value="1"/>
</dbReference>
<evidence type="ECO:0000313" key="6">
    <source>
        <dbReference type="EMBL" id="MEI9411893.1"/>
    </source>
</evidence>
<sequence length="233" mass="25830">MSMRHVLWVLTGLACSCLSSPSSGADIAKAAGGGQSRPASVTARQASKAIVGRATVLDGRTLWFPRSAQQVRLASIDTCELPQWAFDPKRQGESAFLKPIPCGPLAKAWLKRMVGDRQIACFDASYDRGSALRARCLVDGHDLAVEMLRVGWARVETGFPAHSQYLTWQRHAMSARQGMWATYVLDMDEWRAEAVDRSLGRKPVADSNLLAERRYEITPPFVEARRRASRSVR</sequence>
<feature type="domain" description="TNase-like" evidence="5">
    <location>
        <begin position="48"/>
        <end position="182"/>
    </location>
</feature>
<dbReference type="RefSeq" id="WP_337108356.1">
    <property type="nucleotide sequence ID" value="NZ_JAPYKS010000020.1"/>
</dbReference>
<keyword evidence="1" id="KW-0540">Nuclease</keyword>
<evidence type="ECO:0000313" key="7">
    <source>
        <dbReference type="Proteomes" id="UP001387293"/>
    </source>
</evidence>
<accession>A0ABU8L2W7</accession>
<name>A0ABU8L2W7_9HYPH</name>
<proteinExistence type="predicted"/>
<reference evidence="6 7" key="1">
    <citation type="submission" date="2022-12" db="EMBL/GenBank/DDBJ databases">
        <authorList>
            <person name="Muema E."/>
        </authorList>
    </citation>
    <scope>NUCLEOTIDE SEQUENCE [LARGE SCALE GENOMIC DNA]</scope>
    <source>
        <strain evidence="7">1326</strain>
    </source>
</reference>
<dbReference type="SMART" id="SM00318">
    <property type="entry name" value="SNc"/>
    <property type="match status" value="1"/>
</dbReference>
<keyword evidence="3" id="KW-0378">Hydrolase</keyword>
<organism evidence="6 7">
    <name type="scientific">Mesorhizobium salmacidum</name>
    <dbReference type="NCBI Taxonomy" id="3015171"/>
    <lineage>
        <taxon>Bacteria</taxon>
        <taxon>Pseudomonadati</taxon>
        <taxon>Pseudomonadota</taxon>
        <taxon>Alphaproteobacteria</taxon>
        <taxon>Hyphomicrobiales</taxon>
        <taxon>Phyllobacteriaceae</taxon>
        <taxon>Mesorhizobium</taxon>
    </lineage>
</organism>
<dbReference type="EMBL" id="JAPYKS010000020">
    <property type="protein sequence ID" value="MEI9411893.1"/>
    <property type="molecule type" value="Genomic_DNA"/>
</dbReference>
<dbReference type="PANTHER" id="PTHR12302">
    <property type="entry name" value="EBNA2 BINDING PROTEIN P100"/>
    <property type="match status" value="1"/>
</dbReference>
<gene>
    <name evidence="6" type="ORF">O7A60_24440</name>
</gene>
<evidence type="ECO:0000256" key="4">
    <source>
        <dbReference type="SAM" id="SignalP"/>
    </source>
</evidence>
<dbReference type="PANTHER" id="PTHR12302:SF3">
    <property type="entry name" value="SERINE_THREONINE-PROTEIN KINASE 31"/>
    <property type="match status" value="1"/>
</dbReference>
<evidence type="ECO:0000256" key="3">
    <source>
        <dbReference type="ARBA" id="ARBA00022801"/>
    </source>
</evidence>
<evidence type="ECO:0000259" key="5">
    <source>
        <dbReference type="SMART" id="SM00318"/>
    </source>
</evidence>
<dbReference type="InterPro" id="IPR035437">
    <property type="entry name" value="SNase_OB-fold_sf"/>
</dbReference>
<dbReference type="SUPFAM" id="SSF50199">
    <property type="entry name" value="Staphylococcal nuclease"/>
    <property type="match status" value="1"/>
</dbReference>
<evidence type="ECO:0000256" key="1">
    <source>
        <dbReference type="ARBA" id="ARBA00022722"/>
    </source>
</evidence>
<keyword evidence="7" id="KW-1185">Reference proteome</keyword>